<sequence length="148" mass="16545">MSRSAKLTLLLTSSITGLTVWGVHFLQTSERDAMYQGVVRDEERIKVRLAQQAREAEFEEQKVRREYLENLQPISNPTGPKPEKSKQNLKNDGQIVPVKLEGSQSVNSQALIILNMADARLAGPINPQWNVIMSSFVQGPTDGELDKV</sequence>
<evidence type="ECO:0000256" key="6">
    <source>
        <dbReference type="SAM" id="SignalP"/>
    </source>
</evidence>
<accession>A0A0L6V874</accession>
<feature type="region of interest" description="Disordered" evidence="5">
    <location>
        <begin position="70"/>
        <end position="94"/>
    </location>
</feature>
<dbReference type="PANTHER" id="PTHR28163:SF1">
    <property type="entry name" value="PROTEIN PET117 HOMOLOG, MITOCHONDRIAL"/>
    <property type="match status" value="1"/>
</dbReference>
<comment type="similarity">
    <text evidence="2">Belongs to the PET117 family.</text>
</comment>
<keyword evidence="4" id="KW-0496">Mitochondrion</keyword>
<proteinExistence type="inferred from homology"/>
<keyword evidence="8" id="KW-1185">Reference proteome</keyword>
<comment type="caution">
    <text evidence="7">The sequence shown here is derived from an EMBL/GenBank/DDBJ whole genome shotgun (WGS) entry which is preliminary data.</text>
</comment>
<reference evidence="7 8" key="1">
    <citation type="submission" date="2015-08" db="EMBL/GenBank/DDBJ databases">
        <title>Next Generation Sequencing and Analysis of the Genome of Puccinia sorghi L Schw, the Causal Agent of Maize Common Rust.</title>
        <authorList>
            <person name="Rochi L."/>
            <person name="Burguener G."/>
            <person name="Darino M."/>
            <person name="Turjanski A."/>
            <person name="Kreff E."/>
            <person name="Dieguez M.J."/>
            <person name="Sacco F."/>
        </authorList>
    </citation>
    <scope>NUCLEOTIDE SEQUENCE [LARGE SCALE GENOMIC DNA]</scope>
    <source>
        <strain evidence="7 8">RO10H11247</strain>
    </source>
</reference>
<dbReference type="PANTHER" id="PTHR28163">
    <property type="entry name" value="PROTEIN PET117 HOMOLOG, MITOCHONDRIAL"/>
    <property type="match status" value="1"/>
</dbReference>
<evidence type="ECO:0008006" key="9">
    <source>
        <dbReference type="Google" id="ProtNLM"/>
    </source>
</evidence>
<protein>
    <recommendedName>
        <fullName evidence="9">Cytochrome c oxidase assembly protein</fullName>
    </recommendedName>
</protein>
<dbReference type="GO" id="GO:0005739">
    <property type="term" value="C:mitochondrion"/>
    <property type="evidence" value="ECO:0007669"/>
    <property type="project" value="UniProtKB-SubCell"/>
</dbReference>
<feature type="signal peptide" evidence="6">
    <location>
        <begin position="1"/>
        <end position="22"/>
    </location>
</feature>
<organism evidence="7 8">
    <name type="scientific">Puccinia sorghi</name>
    <dbReference type="NCBI Taxonomy" id="27349"/>
    <lineage>
        <taxon>Eukaryota</taxon>
        <taxon>Fungi</taxon>
        <taxon>Dikarya</taxon>
        <taxon>Basidiomycota</taxon>
        <taxon>Pucciniomycotina</taxon>
        <taxon>Pucciniomycetes</taxon>
        <taxon>Pucciniales</taxon>
        <taxon>Pucciniaceae</taxon>
        <taxon>Puccinia</taxon>
    </lineage>
</organism>
<evidence type="ECO:0000256" key="1">
    <source>
        <dbReference type="ARBA" id="ARBA00004173"/>
    </source>
</evidence>
<dbReference type="EMBL" id="LAVV01007147">
    <property type="protein sequence ID" value="KNZ56953.1"/>
    <property type="molecule type" value="Genomic_DNA"/>
</dbReference>
<dbReference type="STRING" id="27349.A0A0L6V874"/>
<evidence type="ECO:0000256" key="2">
    <source>
        <dbReference type="ARBA" id="ARBA00008197"/>
    </source>
</evidence>
<dbReference type="Proteomes" id="UP000037035">
    <property type="component" value="Unassembled WGS sequence"/>
</dbReference>
<dbReference type="Pfam" id="PF15786">
    <property type="entry name" value="PET117"/>
    <property type="match status" value="1"/>
</dbReference>
<keyword evidence="6" id="KW-0732">Signal</keyword>
<dbReference type="InterPro" id="IPR031568">
    <property type="entry name" value="Pet117"/>
</dbReference>
<name>A0A0L6V874_9BASI</name>
<dbReference type="VEuPathDB" id="FungiDB:VP01_227g10"/>
<evidence type="ECO:0000313" key="7">
    <source>
        <dbReference type="EMBL" id="KNZ56953.1"/>
    </source>
</evidence>
<dbReference type="OrthoDB" id="76305at2759"/>
<keyword evidence="3" id="KW-0809">Transit peptide</keyword>
<evidence type="ECO:0000256" key="3">
    <source>
        <dbReference type="ARBA" id="ARBA00022946"/>
    </source>
</evidence>
<gene>
    <name evidence="7" type="ORF">VP01_227g10</name>
</gene>
<evidence type="ECO:0000313" key="8">
    <source>
        <dbReference type="Proteomes" id="UP000037035"/>
    </source>
</evidence>
<evidence type="ECO:0000256" key="4">
    <source>
        <dbReference type="ARBA" id="ARBA00023128"/>
    </source>
</evidence>
<evidence type="ECO:0000256" key="5">
    <source>
        <dbReference type="SAM" id="MobiDB-lite"/>
    </source>
</evidence>
<dbReference type="AlphaFoldDB" id="A0A0L6V874"/>
<comment type="subcellular location">
    <subcellularLocation>
        <location evidence="1">Mitochondrion</location>
    </subcellularLocation>
</comment>
<dbReference type="GO" id="GO:0033617">
    <property type="term" value="P:mitochondrial respiratory chain complex IV assembly"/>
    <property type="evidence" value="ECO:0007669"/>
    <property type="project" value="TreeGrafter"/>
</dbReference>
<feature type="chain" id="PRO_5005568389" description="Cytochrome c oxidase assembly protein" evidence="6">
    <location>
        <begin position="23"/>
        <end position="148"/>
    </location>
</feature>